<keyword evidence="2" id="KW-0732">Signal</keyword>
<dbReference type="InterPro" id="IPR014902">
    <property type="entry name" value="FHBP-like_C"/>
</dbReference>
<evidence type="ECO:0000256" key="2">
    <source>
        <dbReference type="SAM" id="SignalP"/>
    </source>
</evidence>
<evidence type="ECO:0000313" key="5">
    <source>
        <dbReference type="Proteomes" id="UP000254055"/>
    </source>
</evidence>
<dbReference type="Pfam" id="PF08794">
    <property type="entry name" value="FHBP_C"/>
    <property type="match status" value="1"/>
</dbReference>
<feature type="domain" description="Factor H binding protein-like C-terminal" evidence="3">
    <location>
        <begin position="177"/>
        <end position="274"/>
    </location>
</feature>
<evidence type="ECO:0000256" key="1">
    <source>
        <dbReference type="ARBA" id="ARBA00004442"/>
    </source>
</evidence>
<dbReference type="SUPFAM" id="SSF56925">
    <property type="entry name" value="OMPA-like"/>
    <property type="match status" value="1"/>
</dbReference>
<protein>
    <submittedName>
        <fullName evidence="4">Putative lipoprotein</fullName>
    </submittedName>
</protein>
<dbReference type="EMBL" id="UGRS01000001">
    <property type="protein sequence ID" value="SUA35858.1"/>
    <property type="molecule type" value="Genomic_DNA"/>
</dbReference>
<dbReference type="PROSITE" id="PS51257">
    <property type="entry name" value="PROKAR_LIPOPROTEIN"/>
    <property type="match status" value="1"/>
</dbReference>
<reference evidence="4 5" key="1">
    <citation type="submission" date="2018-06" db="EMBL/GenBank/DDBJ databases">
        <authorList>
            <consortium name="Pathogen Informatics"/>
            <person name="Doyle S."/>
        </authorList>
    </citation>
    <scope>NUCLEOTIDE SEQUENCE [LARGE SCALE GENOMIC DNA]</scope>
    <source>
        <strain evidence="4 5">NCTC12229</strain>
    </source>
</reference>
<sequence length="303" mass="33274">MKNTASLLSLTVSAFLLTACGGGGGGGGGQPDISATPTSAKGWSMYKHYQDDEWEYTYTASKDDIGDIPGEEYRINNIVMTFNNKKYHIGNKIIDISNLPLGLNNLKYQIQVTQTRLSNQTKDHQSAIGSMRLYKQQYSVIAGNNLDKLYSMKQGELTLKDNEYSVDDAQGRFTPFEQLPKAGKFTYNGSAFTANEEGKLTYTVDFDKSEGSGSISGLNRFGDISLHKGELKKITTGPLKNGGEIWGQASSANHHKGYYDVTFFGPNSEEIAGNLRFDHMKVRADGKQDSLEIGIAGSRETLK</sequence>
<evidence type="ECO:0000313" key="4">
    <source>
        <dbReference type="EMBL" id="SUA35858.1"/>
    </source>
</evidence>
<accession>A0A378WEI3</accession>
<dbReference type="AlphaFoldDB" id="A0A378WEI3"/>
<feature type="chain" id="PRO_5016870371" evidence="2">
    <location>
        <begin position="19"/>
        <end position="303"/>
    </location>
</feature>
<organism evidence="4 5">
    <name type="scientific">Neisseria zoodegmatis</name>
    <dbReference type="NCBI Taxonomy" id="326523"/>
    <lineage>
        <taxon>Bacteria</taxon>
        <taxon>Pseudomonadati</taxon>
        <taxon>Pseudomonadota</taxon>
        <taxon>Betaproteobacteria</taxon>
        <taxon>Neisseriales</taxon>
        <taxon>Neisseriaceae</taxon>
        <taxon>Neisseria</taxon>
    </lineage>
</organism>
<dbReference type="InterPro" id="IPR011250">
    <property type="entry name" value="OMP/PagP_B-barrel"/>
</dbReference>
<dbReference type="Proteomes" id="UP000254055">
    <property type="component" value="Unassembled WGS sequence"/>
</dbReference>
<dbReference type="RefSeq" id="WP_181792155.1">
    <property type="nucleotide sequence ID" value="NZ_UGRS01000001.1"/>
</dbReference>
<evidence type="ECO:0000259" key="3">
    <source>
        <dbReference type="Pfam" id="PF08794"/>
    </source>
</evidence>
<comment type="subcellular location">
    <subcellularLocation>
        <location evidence="1">Cell outer membrane</location>
    </subcellularLocation>
</comment>
<keyword evidence="4" id="KW-0449">Lipoprotein</keyword>
<gene>
    <name evidence="4" type="ORF">NCTC12229_00265</name>
</gene>
<proteinExistence type="predicted"/>
<dbReference type="GO" id="GO:0009279">
    <property type="term" value="C:cell outer membrane"/>
    <property type="evidence" value="ECO:0007669"/>
    <property type="project" value="UniProtKB-SubCell"/>
</dbReference>
<feature type="signal peptide" evidence="2">
    <location>
        <begin position="1"/>
        <end position="18"/>
    </location>
</feature>
<name>A0A378WEI3_9NEIS</name>
<dbReference type="Gene3D" id="2.40.160.90">
    <property type="match status" value="1"/>
</dbReference>